<dbReference type="Gene3D" id="1.20.120.20">
    <property type="entry name" value="Apolipoprotein"/>
    <property type="match status" value="1"/>
</dbReference>
<accession>A0ABU8NU91</accession>
<evidence type="ECO:0000256" key="1">
    <source>
        <dbReference type="SAM" id="Phobius"/>
    </source>
</evidence>
<sequence length="134" mass="14434">MNYKKLISSRLSNFPTMPTDKSGAIVGLLAGLAVGAVIGVLFAPDSGKRTRERISDKALDLADNVKDGFHSIKDNINNGKQSLGGLKNQVVDNVKTKVNSVSQEFKEFRDTELEKAKSAIKNTADDANDAIQKA</sequence>
<comment type="caution">
    <text evidence="2">The sequence shown here is derived from an EMBL/GenBank/DDBJ whole genome shotgun (WGS) entry which is preliminary data.</text>
</comment>
<organism evidence="2 3">
    <name type="scientific">Pedobacter panaciterrae</name>
    <dbReference type="NCBI Taxonomy" id="363849"/>
    <lineage>
        <taxon>Bacteria</taxon>
        <taxon>Pseudomonadati</taxon>
        <taxon>Bacteroidota</taxon>
        <taxon>Sphingobacteriia</taxon>
        <taxon>Sphingobacteriales</taxon>
        <taxon>Sphingobacteriaceae</taxon>
        <taxon>Pedobacter</taxon>
    </lineage>
</organism>
<dbReference type="Pfam" id="PF12732">
    <property type="entry name" value="YtxH"/>
    <property type="match status" value="1"/>
</dbReference>
<proteinExistence type="predicted"/>
<evidence type="ECO:0000313" key="2">
    <source>
        <dbReference type="EMBL" id="MEJ2905513.1"/>
    </source>
</evidence>
<gene>
    <name evidence="2" type="ORF">WAE58_23925</name>
</gene>
<dbReference type="RefSeq" id="WP_172660346.1">
    <property type="nucleotide sequence ID" value="NZ_CBFGNQ010000029.1"/>
</dbReference>
<protein>
    <submittedName>
        <fullName evidence="2">YtxH domain-containing protein</fullName>
    </submittedName>
</protein>
<dbReference type="InterPro" id="IPR024623">
    <property type="entry name" value="YtxH"/>
</dbReference>
<dbReference type="InterPro" id="IPR052928">
    <property type="entry name" value="Desiccation-related_membrane"/>
</dbReference>
<name>A0ABU8NU91_9SPHI</name>
<keyword evidence="1" id="KW-0472">Membrane</keyword>
<keyword evidence="3" id="KW-1185">Reference proteome</keyword>
<keyword evidence="1" id="KW-0812">Transmembrane</keyword>
<evidence type="ECO:0000313" key="3">
    <source>
        <dbReference type="Proteomes" id="UP001378956"/>
    </source>
</evidence>
<dbReference type="Proteomes" id="UP001378956">
    <property type="component" value="Unassembled WGS sequence"/>
</dbReference>
<reference evidence="2 3" key="1">
    <citation type="submission" date="2024-03" db="EMBL/GenBank/DDBJ databases">
        <title>Sequence of Lycoming College Course Isolates.</title>
        <authorList>
            <person name="Plotts O."/>
            <person name="Newman J."/>
        </authorList>
    </citation>
    <scope>NUCLEOTIDE SEQUENCE [LARGE SCALE GENOMIC DNA]</scope>
    <source>
        <strain evidence="2 3">CJB-3</strain>
    </source>
</reference>
<dbReference type="PANTHER" id="PTHR35792">
    <property type="entry name" value="GENERAL STRESS PROTEIN"/>
    <property type="match status" value="1"/>
</dbReference>
<keyword evidence="1" id="KW-1133">Transmembrane helix</keyword>
<dbReference type="PANTHER" id="PTHR35792:SF2">
    <property type="entry name" value="GENERAL STRESS PROTEIN"/>
    <property type="match status" value="1"/>
</dbReference>
<dbReference type="EMBL" id="JBBEUB010000013">
    <property type="protein sequence ID" value="MEJ2905513.1"/>
    <property type="molecule type" value="Genomic_DNA"/>
</dbReference>
<feature type="transmembrane region" description="Helical" evidence="1">
    <location>
        <begin position="24"/>
        <end position="43"/>
    </location>
</feature>